<dbReference type="PANTHER" id="PTHR43163">
    <property type="entry name" value="DIPEPTIDE TRANSPORT SYSTEM PERMEASE PROTEIN DPPB-RELATED"/>
    <property type="match status" value="1"/>
</dbReference>
<comment type="subcellular location">
    <subcellularLocation>
        <location evidence="1 7">Cell membrane</location>
        <topology evidence="1 7">Multi-pass membrane protein</topology>
    </subcellularLocation>
</comment>
<dbReference type="InterPro" id="IPR000515">
    <property type="entry name" value="MetI-like"/>
</dbReference>
<keyword evidence="2 7" id="KW-0813">Transport</keyword>
<keyword evidence="4 7" id="KW-0812">Transmembrane</keyword>
<gene>
    <name evidence="9" type="ORF">G1H11_15775</name>
</gene>
<dbReference type="SUPFAM" id="SSF161098">
    <property type="entry name" value="MetI-like"/>
    <property type="match status" value="1"/>
</dbReference>
<protein>
    <submittedName>
        <fullName evidence="9">ABC transporter permease</fullName>
    </submittedName>
</protein>
<comment type="caution">
    <text evidence="9">The sequence shown here is derived from an EMBL/GenBank/DDBJ whole genome shotgun (WGS) entry which is preliminary data.</text>
</comment>
<feature type="transmembrane region" description="Helical" evidence="7">
    <location>
        <begin position="226"/>
        <end position="249"/>
    </location>
</feature>
<evidence type="ECO:0000256" key="3">
    <source>
        <dbReference type="ARBA" id="ARBA00022475"/>
    </source>
</evidence>
<dbReference type="PROSITE" id="PS50928">
    <property type="entry name" value="ABC_TM1"/>
    <property type="match status" value="1"/>
</dbReference>
<dbReference type="RefSeq" id="WP_163819547.1">
    <property type="nucleotide sequence ID" value="NZ_JAAGOB010000008.1"/>
</dbReference>
<dbReference type="InterPro" id="IPR045621">
    <property type="entry name" value="BPD_transp_1_N"/>
</dbReference>
<dbReference type="Gene3D" id="1.10.3720.10">
    <property type="entry name" value="MetI-like"/>
    <property type="match status" value="1"/>
</dbReference>
<organism evidence="9 10">
    <name type="scientific">Phytoactinopolyspora alkaliphila</name>
    <dbReference type="NCBI Taxonomy" id="1783498"/>
    <lineage>
        <taxon>Bacteria</taxon>
        <taxon>Bacillati</taxon>
        <taxon>Actinomycetota</taxon>
        <taxon>Actinomycetes</taxon>
        <taxon>Jiangellales</taxon>
        <taxon>Jiangellaceae</taxon>
        <taxon>Phytoactinopolyspora</taxon>
    </lineage>
</organism>
<evidence type="ECO:0000256" key="6">
    <source>
        <dbReference type="ARBA" id="ARBA00023136"/>
    </source>
</evidence>
<feature type="domain" description="ABC transmembrane type-1" evidence="8">
    <location>
        <begin position="95"/>
        <end position="296"/>
    </location>
</feature>
<feature type="transmembrane region" description="Helical" evidence="7">
    <location>
        <begin position="134"/>
        <end position="161"/>
    </location>
</feature>
<comment type="similarity">
    <text evidence="7">Belongs to the binding-protein-dependent transport system permease family.</text>
</comment>
<keyword evidence="6 7" id="KW-0472">Membrane</keyword>
<evidence type="ECO:0000256" key="4">
    <source>
        <dbReference type="ARBA" id="ARBA00022692"/>
    </source>
</evidence>
<dbReference type="Proteomes" id="UP000469185">
    <property type="component" value="Unassembled WGS sequence"/>
</dbReference>
<dbReference type="EMBL" id="JAAGOB010000008">
    <property type="protein sequence ID" value="NED96768.1"/>
    <property type="molecule type" value="Genomic_DNA"/>
</dbReference>
<dbReference type="Pfam" id="PF00528">
    <property type="entry name" value="BPD_transp_1"/>
    <property type="match status" value="1"/>
</dbReference>
<evidence type="ECO:0000313" key="10">
    <source>
        <dbReference type="Proteomes" id="UP000469185"/>
    </source>
</evidence>
<keyword evidence="10" id="KW-1185">Reference proteome</keyword>
<dbReference type="AlphaFoldDB" id="A0A6N9YPJ6"/>
<dbReference type="PANTHER" id="PTHR43163:SF6">
    <property type="entry name" value="DIPEPTIDE TRANSPORT SYSTEM PERMEASE PROTEIN DPPB-RELATED"/>
    <property type="match status" value="1"/>
</dbReference>
<feature type="transmembrane region" description="Helical" evidence="7">
    <location>
        <begin position="276"/>
        <end position="299"/>
    </location>
</feature>
<accession>A0A6N9YPJ6</accession>
<feature type="transmembrane region" description="Helical" evidence="7">
    <location>
        <begin position="99"/>
        <end position="122"/>
    </location>
</feature>
<evidence type="ECO:0000256" key="7">
    <source>
        <dbReference type="RuleBase" id="RU363032"/>
    </source>
</evidence>
<evidence type="ECO:0000259" key="8">
    <source>
        <dbReference type="PROSITE" id="PS50928"/>
    </source>
</evidence>
<keyword evidence="3" id="KW-1003">Cell membrane</keyword>
<sequence>MLLYIVRRTAQMLVVVLCVVTLVFLLLRLAAGDPARLMNAPDAPDDVVEATRVRLGLDEPIYVQYLYFLRDLFGGDLGQSFQGGYSVAQVVFAALPNTAMLAAVTVLVSTLVALALGIGAALTRGSWLDRAVQVYVAFAQSIPSFWLAVVLVLIFAVQLGWLPAVDFTGPTSFVLPVTTMAVALTPILIRTIRQSFIETLEQDYIRAARARGIAQRKVLLVHTLKVASLPLVTLIGLQSGMILAGSYVVENIFNWPGIGKLAVDALTSRNFPMVQGAVLVAAVAFVLVNFVVDLLYTTLDPRIRLRRAS</sequence>
<evidence type="ECO:0000256" key="2">
    <source>
        <dbReference type="ARBA" id="ARBA00022448"/>
    </source>
</evidence>
<keyword evidence="5 7" id="KW-1133">Transmembrane helix</keyword>
<name>A0A6N9YPJ6_9ACTN</name>
<dbReference type="Pfam" id="PF19300">
    <property type="entry name" value="BPD_transp_1_N"/>
    <property type="match status" value="1"/>
</dbReference>
<evidence type="ECO:0000256" key="1">
    <source>
        <dbReference type="ARBA" id="ARBA00004651"/>
    </source>
</evidence>
<evidence type="ECO:0000256" key="5">
    <source>
        <dbReference type="ARBA" id="ARBA00022989"/>
    </source>
</evidence>
<dbReference type="GO" id="GO:0005886">
    <property type="term" value="C:plasma membrane"/>
    <property type="evidence" value="ECO:0007669"/>
    <property type="project" value="UniProtKB-SubCell"/>
</dbReference>
<feature type="transmembrane region" description="Helical" evidence="7">
    <location>
        <begin position="173"/>
        <end position="192"/>
    </location>
</feature>
<proteinExistence type="inferred from homology"/>
<dbReference type="GO" id="GO:0071916">
    <property type="term" value="F:dipeptide transmembrane transporter activity"/>
    <property type="evidence" value="ECO:0007669"/>
    <property type="project" value="TreeGrafter"/>
</dbReference>
<evidence type="ECO:0000313" key="9">
    <source>
        <dbReference type="EMBL" id="NED96768.1"/>
    </source>
</evidence>
<dbReference type="CDD" id="cd06261">
    <property type="entry name" value="TM_PBP2"/>
    <property type="match status" value="1"/>
</dbReference>
<dbReference type="InterPro" id="IPR035906">
    <property type="entry name" value="MetI-like_sf"/>
</dbReference>
<reference evidence="9 10" key="1">
    <citation type="submission" date="2020-02" db="EMBL/GenBank/DDBJ databases">
        <authorList>
            <person name="Li X.-J."/>
            <person name="Feng X.-M."/>
        </authorList>
    </citation>
    <scope>NUCLEOTIDE SEQUENCE [LARGE SCALE GENOMIC DNA]</scope>
    <source>
        <strain evidence="9 10">CGMCC 4.7225</strain>
    </source>
</reference>